<comment type="caution">
    <text evidence="2">The sequence shown here is derived from an EMBL/GenBank/DDBJ whole genome shotgun (WGS) entry which is preliminary data.</text>
</comment>
<name>A0ABW3UQ35_9BACL</name>
<dbReference type="InterPro" id="IPR029063">
    <property type="entry name" value="SAM-dependent_MTases_sf"/>
</dbReference>
<evidence type="ECO:0000313" key="3">
    <source>
        <dbReference type="Proteomes" id="UP001597180"/>
    </source>
</evidence>
<keyword evidence="2" id="KW-0489">Methyltransferase</keyword>
<dbReference type="CDD" id="cd02440">
    <property type="entry name" value="AdoMet_MTases"/>
    <property type="match status" value="1"/>
</dbReference>
<feature type="domain" description="Methyltransferase type 11" evidence="1">
    <location>
        <begin position="51"/>
        <end position="149"/>
    </location>
</feature>
<dbReference type="EMBL" id="JBHTLU010000031">
    <property type="protein sequence ID" value="MFD1222486.1"/>
    <property type="molecule type" value="Genomic_DNA"/>
</dbReference>
<dbReference type="InterPro" id="IPR013216">
    <property type="entry name" value="Methyltransf_11"/>
</dbReference>
<reference evidence="3" key="1">
    <citation type="journal article" date="2019" name="Int. J. Syst. Evol. Microbiol.">
        <title>The Global Catalogue of Microorganisms (GCM) 10K type strain sequencing project: providing services to taxonomists for standard genome sequencing and annotation.</title>
        <authorList>
            <consortium name="The Broad Institute Genomics Platform"/>
            <consortium name="The Broad Institute Genome Sequencing Center for Infectious Disease"/>
            <person name="Wu L."/>
            <person name="Ma J."/>
        </authorList>
    </citation>
    <scope>NUCLEOTIDE SEQUENCE [LARGE SCALE GENOMIC DNA]</scope>
    <source>
        <strain evidence="3">CCUG 53270</strain>
    </source>
</reference>
<dbReference type="PANTHER" id="PTHR43591">
    <property type="entry name" value="METHYLTRANSFERASE"/>
    <property type="match status" value="1"/>
</dbReference>
<sequence>MNRHESTYHFKNTGAGTEAELARLHSQVHMSWEKEFRLLRWFGLKDGMHILEAGCGPGFYTELLLDHLPGSKVTALDIDGFLLDQAKKQTKDVPAHQLQFVQASIMETGVKDQTFDFIIVRLLFLHLYEPLKAAVELYRVLKPGGKLVIIDIDDGVFGTLSPEMESLPVIMSKLAASQKKNGGNRHMGRALPRLLKEAGFIHVDLEAVVQHSEIAGKDGFSLQLDPKRFEGFLPRGVITQEEFKQMKSWYKAFQERSDASAMMIFLMACGTKPCSKE</sequence>
<dbReference type="Pfam" id="PF08241">
    <property type="entry name" value="Methyltransf_11"/>
    <property type="match status" value="1"/>
</dbReference>
<dbReference type="Gene3D" id="3.40.50.150">
    <property type="entry name" value="Vaccinia Virus protein VP39"/>
    <property type="match status" value="1"/>
</dbReference>
<organism evidence="2 3">
    <name type="scientific">Paenibacillus vulneris</name>
    <dbReference type="NCBI Taxonomy" id="1133364"/>
    <lineage>
        <taxon>Bacteria</taxon>
        <taxon>Bacillati</taxon>
        <taxon>Bacillota</taxon>
        <taxon>Bacilli</taxon>
        <taxon>Bacillales</taxon>
        <taxon>Paenibacillaceae</taxon>
        <taxon>Paenibacillus</taxon>
    </lineage>
</organism>
<gene>
    <name evidence="2" type="ORF">ACFQ4B_20420</name>
</gene>
<dbReference type="GO" id="GO:0032259">
    <property type="term" value="P:methylation"/>
    <property type="evidence" value="ECO:0007669"/>
    <property type="project" value="UniProtKB-KW"/>
</dbReference>
<evidence type="ECO:0000313" key="2">
    <source>
        <dbReference type="EMBL" id="MFD1222486.1"/>
    </source>
</evidence>
<dbReference type="SUPFAM" id="SSF53335">
    <property type="entry name" value="S-adenosyl-L-methionine-dependent methyltransferases"/>
    <property type="match status" value="1"/>
</dbReference>
<dbReference type="EC" id="2.1.1.-" evidence="2"/>
<dbReference type="RefSeq" id="WP_345588058.1">
    <property type="nucleotide sequence ID" value="NZ_BAABJG010000015.1"/>
</dbReference>
<dbReference type="Proteomes" id="UP001597180">
    <property type="component" value="Unassembled WGS sequence"/>
</dbReference>
<dbReference type="PANTHER" id="PTHR43591:SF24">
    <property type="entry name" value="2-METHOXY-6-POLYPRENYL-1,4-BENZOQUINOL METHYLASE, MITOCHONDRIAL"/>
    <property type="match status" value="1"/>
</dbReference>
<evidence type="ECO:0000259" key="1">
    <source>
        <dbReference type="Pfam" id="PF08241"/>
    </source>
</evidence>
<dbReference type="GO" id="GO:0008168">
    <property type="term" value="F:methyltransferase activity"/>
    <property type="evidence" value="ECO:0007669"/>
    <property type="project" value="UniProtKB-KW"/>
</dbReference>
<proteinExistence type="predicted"/>
<protein>
    <submittedName>
        <fullName evidence="2">Class I SAM-dependent methyltransferase</fullName>
        <ecNumber evidence="2">2.1.1.-</ecNumber>
    </submittedName>
</protein>
<keyword evidence="2" id="KW-0808">Transferase</keyword>
<keyword evidence="3" id="KW-1185">Reference proteome</keyword>
<accession>A0ABW3UQ35</accession>